<gene>
    <name evidence="1" type="ORF">GCM10009425_06980</name>
</gene>
<dbReference type="EMBL" id="BMNW01000001">
    <property type="protein sequence ID" value="GGL98495.1"/>
    <property type="molecule type" value="Genomic_DNA"/>
</dbReference>
<dbReference type="Proteomes" id="UP000616499">
    <property type="component" value="Unassembled WGS sequence"/>
</dbReference>
<proteinExistence type="predicted"/>
<keyword evidence="2" id="KW-1185">Reference proteome</keyword>
<reference evidence="2" key="1">
    <citation type="journal article" date="2019" name="Int. J. Syst. Evol. Microbiol.">
        <title>The Global Catalogue of Microorganisms (GCM) 10K type strain sequencing project: providing services to taxonomists for standard genome sequencing and annotation.</title>
        <authorList>
            <consortium name="The Broad Institute Genomics Platform"/>
            <consortium name="The Broad Institute Genome Sequencing Center for Infectious Disease"/>
            <person name="Wu L."/>
            <person name="Ma J."/>
        </authorList>
    </citation>
    <scope>NUCLEOTIDE SEQUENCE [LARGE SCALE GENOMIC DNA]</scope>
    <source>
        <strain evidence="2">JCM 13501</strain>
    </source>
</reference>
<evidence type="ECO:0000313" key="2">
    <source>
        <dbReference type="Proteomes" id="UP000616499"/>
    </source>
</evidence>
<comment type="caution">
    <text evidence="1">The sequence shown here is derived from an EMBL/GenBank/DDBJ whole genome shotgun (WGS) entry which is preliminary data.</text>
</comment>
<organism evidence="1 2">
    <name type="scientific">Pseudomonas asuensis</name>
    <dbReference type="NCBI Taxonomy" id="1825787"/>
    <lineage>
        <taxon>Bacteria</taxon>
        <taxon>Pseudomonadati</taxon>
        <taxon>Pseudomonadota</taxon>
        <taxon>Gammaproteobacteria</taxon>
        <taxon>Pseudomonadales</taxon>
        <taxon>Pseudomonadaceae</taxon>
        <taxon>Pseudomonas</taxon>
    </lineage>
</organism>
<accession>A0ABQ2GIS1</accession>
<sequence length="80" mass="8734">MWTNWSKQEHLVCAARTMMGQKGAGKAPAKPFKPLIGSTHPELAALQCTPLCKGRSRCESGSFPYTQQAYPQAQRRNAGA</sequence>
<evidence type="ECO:0000313" key="1">
    <source>
        <dbReference type="EMBL" id="GGL98495.1"/>
    </source>
</evidence>
<protein>
    <submittedName>
        <fullName evidence="1">Uncharacterized protein</fullName>
    </submittedName>
</protein>
<name>A0ABQ2GIS1_9PSED</name>